<dbReference type="PATRIC" id="fig|1547436.3.peg.628"/>
<organism evidence="2 3">
    <name type="scientific">Flagellimonas eckloniae</name>
    <dbReference type="NCBI Taxonomy" id="346185"/>
    <lineage>
        <taxon>Bacteria</taxon>
        <taxon>Pseudomonadati</taxon>
        <taxon>Bacteroidota</taxon>
        <taxon>Flavobacteriia</taxon>
        <taxon>Flavobacteriales</taxon>
        <taxon>Flavobacteriaceae</taxon>
        <taxon>Flagellimonas</taxon>
    </lineage>
</organism>
<evidence type="ECO:0000256" key="1">
    <source>
        <dbReference type="SAM" id="SignalP"/>
    </source>
</evidence>
<name>A0A0Q0XJJ0_9FLAO</name>
<accession>A0A0Q0XJJ0</accession>
<proteinExistence type="predicted"/>
<gene>
    <name evidence="2" type="ORF">AAY42_03000</name>
</gene>
<feature type="chain" id="PRO_5006186563" description="TonB-dependent receptor plug domain-containing protein" evidence="1">
    <location>
        <begin position="21"/>
        <end position="592"/>
    </location>
</feature>
<comment type="caution">
    <text evidence="2">The sequence shown here is derived from an EMBL/GenBank/DDBJ whole genome shotgun (WGS) entry which is preliminary data.</text>
</comment>
<dbReference type="OrthoDB" id="679547at2"/>
<sequence>MGKFKNIAKIVFLIATTVVAQSGTDKPNFSEALEVIPQESVYVQYNTGLLFAGEYLKYKLYNFNNDTKKISGLSKIAYVALIGRDGTVIVKQKIRLNFGTGYGDFFIPTSVSTGSYKIVGYTEWMKNFGIKHFFQSDIHIINPYQTTPKSYLKQSIDSSQSTIHEIVNAKHKNGITSLSQGNLVKVELNKMDFKKREKISVTISTLNEIASGGTYGISVRKIDSICMPMYATSKDFYANFQNGSTTKIPLKDSNINLPELRGEIISGVIKEKSSGSPVKNQKISISLPGNNFLFKIATSTDEGKFWFNISEEYANMRAAIQVLSDDWENYEIIIDGQQIDYDGLSFSNFFISKEIENFILKRSVQNQIENVYREIKTDSIKQASHKEPFYRKYTTVYNLDDFTRFSSLQETIIEVVNQVSIRKLNNKDRVFEIRPEEGLTDTNLQPMVFVDGLFIKRHEDFMDYSAKKIKTISFSRGKYFLGTQLFQGVISFETIEGDFYNDFHAPYIIDVDLFKPLPQKEYHAQDYSGNKLQKRIPDFRYQLLWEPNLDLSDEDKELVFYASDVVGDYELILEGFTSIGKPVSVKKSFVVR</sequence>
<dbReference type="Proteomes" id="UP000050827">
    <property type="component" value="Unassembled WGS sequence"/>
</dbReference>
<evidence type="ECO:0000313" key="3">
    <source>
        <dbReference type="Proteomes" id="UP000050827"/>
    </source>
</evidence>
<feature type="signal peptide" evidence="1">
    <location>
        <begin position="1"/>
        <end position="20"/>
    </location>
</feature>
<keyword evidence="3" id="KW-1185">Reference proteome</keyword>
<dbReference type="AlphaFoldDB" id="A0A0Q0XJJ0"/>
<keyword evidence="1" id="KW-0732">Signal</keyword>
<dbReference type="EMBL" id="LCTZ01000002">
    <property type="protein sequence ID" value="KQC28974.1"/>
    <property type="molecule type" value="Genomic_DNA"/>
</dbReference>
<dbReference type="RefSeq" id="WP_055392522.1">
    <property type="nucleotide sequence ID" value="NZ_LCTZ01000002.1"/>
</dbReference>
<reference evidence="2 3" key="1">
    <citation type="submission" date="2015-04" db="EMBL/GenBank/DDBJ databases">
        <title>Complete genome of flavobacterium.</title>
        <authorList>
            <person name="Kwon Y.M."/>
            <person name="Kim S.-J."/>
        </authorList>
    </citation>
    <scope>NUCLEOTIDE SEQUENCE [LARGE SCALE GENOMIC DNA]</scope>
    <source>
        <strain evidence="2 3">DK169</strain>
    </source>
</reference>
<evidence type="ECO:0000313" key="2">
    <source>
        <dbReference type="EMBL" id="KQC28974.1"/>
    </source>
</evidence>
<evidence type="ECO:0008006" key="4">
    <source>
        <dbReference type="Google" id="ProtNLM"/>
    </source>
</evidence>
<protein>
    <recommendedName>
        <fullName evidence="4">TonB-dependent receptor plug domain-containing protein</fullName>
    </recommendedName>
</protein>
<dbReference type="STRING" id="346185.AAY42_03000"/>